<comment type="similarity">
    <text evidence="9">Belongs to the pannexin family.</text>
</comment>
<dbReference type="PANTHER" id="PTHR11893">
    <property type="entry name" value="INNEXIN"/>
    <property type="match status" value="1"/>
</dbReference>
<comment type="function">
    <text evidence="9">Structural component of the gap junctions.</text>
</comment>
<evidence type="ECO:0000256" key="7">
    <source>
        <dbReference type="ARBA" id="ARBA00023136"/>
    </source>
</evidence>
<dbReference type="InterPro" id="IPR000990">
    <property type="entry name" value="Innexin"/>
</dbReference>
<comment type="subcellular location">
    <subcellularLocation>
        <location evidence="1 9">Cell membrane</location>
        <topology evidence="1 9">Multi-pass membrane protein</topology>
    </subcellularLocation>
</comment>
<comment type="caution">
    <text evidence="9">Lacks conserved residue(s) required for the propagation of feature annotation.</text>
</comment>
<sequence>MDAAFIWNLSKLGRIGSRRLQFDDDFADRLNYQYTSVLLFLFIGLIGVRQYVGKPIQCWIPQEFTRGWEEYAENYCWVANTYFAPIQDRLPPVPDRRELLLVYYQWAPIVMAAQALLFYLPCLTWRLCMAHSGFNLHRILQMAADANEMMPDTASKTVAILAHYIRSCIQRQRVCSRQTARFGAYACLNTEERPSTGGGVSTPSHKRPNDHSKEEQLGSNRLGTQTAGTDSQHVPATAQLVSLTRQPTNPADLNEQNISSCTMILEPSSHSSQTGQHYEPVVPPADMSFPHDVSKITALAAICVYLWYGLFGFDVLDSTR</sequence>
<keyword evidence="3" id="KW-1003">Cell membrane</keyword>
<evidence type="ECO:0000256" key="8">
    <source>
        <dbReference type="ARBA" id="ARBA00023303"/>
    </source>
</evidence>
<evidence type="ECO:0000256" key="4">
    <source>
        <dbReference type="ARBA" id="ARBA00022692"/>
    </source>
</evidence>
<reference evidence="11 12" key="1">
    <citation type="submission" date="2019-07" db="EMBL/GenBank/DDBJ databases">
        <title>Annotation for the trematode Paragonimus westermani.</title>
        <authorList>
            <person name="Choi Y.-J."/>
        </authorList>
    </citation>
    <scope>NUCLEOTIDE SEQUENCE [LARGE SCALE GENOMIC DNA]</scope>
    <source>
        <strain evidence="11">180907_Pwestermani</strain>
    </source>
</reference>
<feature type="compositionally biased region" description="Basic and acidic residues" evidence="10">
    <location>
        <begin position="207"/>
        <end position="216"/>
    </location>
</feature>
<protein>
    <recommendedName>
        <fullName evidence="9">Innexin</fullName>
    </recommendedName>
</protein>
<evidence type="ECO:0000256" key="5">
    <source>
        <dbReference type="ARBA" id="ARBA00022989"/>
    </source>
</evidence>
<evidence type="ECO:0000256" key="2">
    <source>
        <dbReference type="ARBA" id="ARBA00022448"/>
    </source>
</evidence>
<keyword evidence="5 9" id="KW-1133">Transmembrane helix</keyword>
<dbReference type="GO" id="GO:0034220">
    <property type="term" value="P:monoatomic ion transmembrane transport"/>
    <property type="evidence" value="ECO:0007669"/>
    <property type="project" value="UniProtKB-KW"/>
</dbReference>
<keyword evidence="6 9" id="KW-0406">Ion transport</keyword>
<dbReference type="OrthoDB" id="5867527at2759"/>
<dbReference type="Pfam" id="PF00876">
    <property type="entry name" value="Innexin"/>
    <property type="match status" value="1"/>
</dbReference>
<feature type="transmembrane region" description="Helical" evidence="9">
    <location>
        <begin position="99"/>
        <end position="120"/>
    </location>
</feature>
<name>A0A8T0DTK9_9TREM</name>
<keyword evidence="2 9" id="KW-0813">Transport</keyword>
<evidence type="ECO:0000256" key="10">
    <source>
        <dbReference type="SAM" id="MobiDB-lite"/>
    </source>
</evidence>
<organism evidence="11 12">
    <name type="scientific">Paragonimus westermani</name>
    <dbReference type="NCBI Taxonomy" id="34504"/>
    <lineage>
        <taxon>Eukaryota</taxon>
        <taxon>Metazoa</taxon>
        <taxon>Spiralia</taxon>
        <taxon>Lophotrochozoa</taxon>
        <taxon>Platyhelminthes</taxon>
        <taxon>Trematoda</taxon>
        <taxon>Digenea</taxon>
        <taxon>Plagiorchiida</taxon>
        <taxon>Troglotremata</taxon>
        <taxon>Troglotrematidae</taxon>
        <taxon>Paragonimus</taxon>
    </lineage>
</organism>
<feature type="compositionally biased region" description="Polar residues" evidence="10">
    <location>
        <begin position="217"/>
        <end position="231"/>
    </location>
</feature>
<evidence type="ECO:0000313" key="11">
    <source>
        <dbReference type="EMBL" id="KAF8569981.1"/>
    </source>
</evidence>
<keyword evidence="4 9" id="KW-0812">Transmembrane</keyword>
<evidence type="ECO:0000313" key="12">
    <source>
        <dbReference type="Proteomes" id="UP000699462"/>
    </source>
</evidence>
<dbReference type="PROSITE" id="PS51013">
    <property type="entry name" value="PANNEXIN"/>
    <property type="match status" value="1"/>
</dbReference>
<dbReference type="GO" id="GO:0005921">
    <property type="term" value="C:gap junction"/>
    <property type="evidence" value="ECO:0007669"/>
    <property type="project" value="UniProtKB-UniRule"/>
</dbReference>
<dbReference type="AlphaFoldDB" id="A0A8T0DTK9"/>
<dbReference type="GO" id="GO:0005886">
    <property type="term" value="C:plasma membrane"/>
    <property type="evidence" value="ECO:0007669"/>
    <property type="project" value="UniProtKB-SubCell"/>
</dbReference>
<dbReference type="EMBL" id="JTDF01001465">
    <property type="protein sequence ID" value="KAF8569981.1"/>
    <property type="molecule type" value="Genomic_DNA"/>
</dbReference>
<evidence type="ECO:0000256" key="3">
    <source>
        <dbReference type="ARBA" id="ARBA00022475"/>
    </source>
</evidence>
<proteinExistence type="inferred from homology"/>
<feature type="transmembrane region" description="Helical" evidence="9">
    <location>
        <begin position="32"/>
        <end position="52"/>
    </location>
</feature>
<comment type="caution">
    <text evidence="11">The sequence shown here is derived from an EMBL/GenBank/DDBJ whole genome shotgun (WGS) entry which is preliminary data.</text>
</comment>
<dbReference type="PANTHER" id="PTHR11893:SF36">
    <property type="entry name" value="INNEXIN-5"/>
    <property type="match status" value="1"/>
</dbReference>
<evidence type="ECO:0000256" key="9">
    <source>
        <dbReference type="RuleBase" id="RU010713"/>
    </source>
</evidence>
<keyword evidence="12" id="KW-1185">Reference proteome</keyword>
<evidence type="ECO:0000256" key="6">
    <source>
        <dbReference type="ARBA" id="ARBA00023065"/>
    </source>
</evidence>
<dbReference type="GO" id="GO:0005243">
    <property type="term" value="F:gap junction channel activity"/>
    <property type="evidence" value="ECO:0007669"/>
    <property type="project" value="TreeGrafter"/>
</dbReference>
<feature type="region of interest" description="Disordered" evidence="10">
    <location>
        <begin position="193"/>
        <end position="231"/>
    </location>
</feature>
<evidence type="ECO:0000256" key="1">
    <source>
        <dbReference type="ARBA" id="ARBA00004651"/>
    </source>
</evidence>
<keyword evidence="8 9" id="KW-0407">Ion channel</keyword>
<dbReference type="Proteomes" id="UP000699462">
    <property type="component" value="Unassembled WGS sequence"/>
</dbReference>
<gene>
    <name evidence="9" type="primary">inx</name>
    <name evidence="11" type="ORF">P879_05114</name>
</gene>
<dbReference type="PRINTS" id="PR01262">
    <property type="entry name" value="INNEXIN"/>
</dbReference>
<accession>A0A8T0DTK9</accession>
<keyword evidence="7 9" id="KW-0472">Membrane</keyword>